<evidence type="ECO:0000313" key="2">
    <source>
        <dbReference type="Proteomes" id="UP001500936"/>
    </source>
</evidence>
<reference evidence="2" key="1">
    <citation type="journal article" date="2019" name="Int. J. Syst. Evol. Microbiol.">
        <title>The Global Catalogue of Microorganisms (GCM) 10K type strain sequencing project: providing services to taxonomists for standard genome sequencing and annotation.</title>
        <authorList>
            <consortium name="The Broad Institute Genomics Platform"/>
            <consortium name="The Broad Institute Genome Sequencing Center for Infectious Disease"/>
            <person name="Wu L."/>
            <person name="Ma J."/>
        </authorList>
    </citation>
    <scope>NUCLEOTIDE SEQUENCE [LARGE SCALE GENOMIC DNA]</scope>
    <source>
        <strain evidence="2">JCM 17925</strain>
    </source>
</reference>
<dbReference type="Proteomes" id="UP001500936">
    <property type="component" value="Unassembled WGS sequence"/>
</dbReference>
<dbReference type="Gene3D" id="1.10.260.40">
    <property type="entry name" value="lambda repressor-like DNA-binding domains"/>
    <property type="match status" value="1"/>
</dbReference>
<accession>A0ABP8KYE9</accession>
<gene>
    <name evidence="1" type="ORF">GCM10023187_52210</name>
</gene>
<protein>
    <submittedName>
        <fullName evidence="1">Uncharacterized protein</fullName>
    </submittedName>
</protein>
<dbReference type="EMBL" id="BAABHB010000017">
    <property type="protein sequence ID" value="GAA4418625.1"/>
    <property type="molecule type" value="Genomic_DNA"/>
</dbReference>
<dbReference type="SUPFAM" id="SSF47413">
    <property type="entry name" value="lambda repressor-like DNA-binding domains"/>
    <property type="match status" value="1"/>
</dbReference>
<evidence type="ECO:0000313" key="1">
    <source>
        <dbReference type="EMBL" id="GAA4418625.1"/>
    </source>
</evidence>
<proteinExistence type="predicted"/>
<dbReference type="InterPro" id="IPR010982">
    <property type="entry name" value="Lambda_DNA-bd_dom_sf"/>
</dbReference>
<comment type="caution">
    <text evidence="1">The sequence shown here is derived from an EMBL/GenBank/DDBJ whole genome shotgun (WGS) entry which is preliminary data.</text>
</comment>
<dbReference type="RefSeq" id="WP_345271007.1">
    <property type="nucleotide sequence ID" value="NZ_BAABHB010000017.1"/>
</dbReference>
<sequence length="159" mass="18472">MTSEKAGTQAYWEAYYLLFDYYTLHESRYQHFLTESIREDLESGLLESLAEYLTIITLHARSFQKFLKKSAYKRLVEQAYRRVNDEREPPLIGARTLSDALRWELFIADLTLAEFARQVAVPVKDVRNLLSDKAGITEPIAQALAKNTSLDYKGWMNLQ</sequence>
<keyword evidence="2" id="KW-1185">Reference proteome</keyword>
<organism evidence="1 2">
    <name type="scientific">Nibrella viscosa</name>
    <dbReference type="NCBI Taxonomy" id="1084524"/>
    <lineage>
        <taxon>Bacteria</taxon>
        <taxon>Pseudomonadati</taxon>
        <taxon>Bacteroidota</taxon>
        <taxon>Cytophagia</taxon>
        <taxon>Cytophagales</taxon>
        <taxon>Spirosomataceae</taxon>
        <taxon>Nibrella</taxon>
    </lineage>
</organism>
<name>A0ABP8KYE9_9BACT</name>